<sequence length="235" mass="25256">MRTASVGGGALLITGPRLPPASALSVAVRGTSLGGPTLFSISPLKQWRVHSVYSTCSAVLMVETGFPRSMVCDARRARGSFCVPQCGMRPKPGRCGCDAPPWGAFVQSNYACAHAVNPSEFSFLQSNGNQDIVRSAYPQAARCVRAAVAEFNPVASPASIAGYSIGPSSRGRLGANFSAAHSSNPLAREQARRHVPMRGQRERPPFDAPSIHSNITRRTDRHRSTVRRQLSIWRA</sequence>
<comment type="caution">
    <text evidence="2">The sequence shown here is derived from an EMBL/GenBank/DDBJ whole genome shotgun (WGS) entry which is preliminary data.</text>
</comment>
<dbReference type="AlphaFoldDB" id="B1FBB2"/>
<proteinExistence type="predicted"/>
<dbReference type="EMBL" id="ABLC01000018">
    <property type="protein sequence ID" value="EDT05194.1"/>
    <property type="molecule type" value="Genomic_DNA"/>
</dbReference>
<protein>
    <submittedName>
        <fullName evidence="2">Uncharacterized protein</fullName>
    </submittedName>
</protein>
<feature type="region of interest" description="Disordered" evidence="1">
    <location>
        <begin position="181"/>
        <end position="213"/>
    </location>
</feature>
<accession>B1FBB2</accession>
<dbReference type="PATRIC" id="fig|396596.7.peg.6633"/>
<evidence type="ECO:0000313" key="3">
    <source>
        <dbReference type="Proteomes" id="UP000005463"/>
    </source>
</evidence>
<evidence type="ECO:0000313" key="2">
    <source>
        <dbReference type="EMBL" id="EDT05194.1"/>
    </source>
</evidence>
<reference evidence="2 3" key="1">
    <citation type="submission" date="2008-03" db="EMBL/GenBank/DDBJ databases">
        <title>Sequencing of the draft genome and assembly of Burkholderia ambifaria IOP40-10.</title>
        <authorList>
            <consortium name="US DOE Joint Genome Institute (JGI-PGF)"/>
            <person name="Copeland A."/>
            <person name="Lucas S."/>
            <person name="Lapidus A."/>
            <person name="Glavina del Rio T."/>
            <person name="Dalin E."/>
            <person name="Tice H."/>
            <person name="Bruce D."/>
            <person name="Goodwin L."/>
            <person name="Pitluck S."/>
            <person name="Larimer F."/>
            <person name="Land M.L."/>
            <person name="Hauser L."/>
            <person name="Tiedje J."/>
            <person name="Richardson P."/>
        </authorList>
    </citation>
    <scope>NUCLEOTIDE SEQUENCE [LARGE SCALE GENOMIC DNA]</scope>
    <source>
        <strain evidence="2 3">IOP40-10</strain>
    </source>
</reference>
<organism evidence="2 3">
    <name type="scientific">Burkholderia ambifaria IOP40-10</name>
    <dbReference type="NCBI Taxonomy" id="396596"/>
    <lineage>
        <taxon>Bacteria</taxon>
        <taxon>Pseudomonadati</taxon>
        <taxon>Pseudomonadota</taxon>
        <taxon>Betaproteobacteria</taxon>
        <taxon>Burkholderiales</taxon>
        <taxon>Burkholderiaceae</taxon>
        <taxon>Burkholderia</taxon>
        <taxon>Burkholderia cepacia complex</taxon>
    </lineage>
</organism>
<name>B1FBB2_9BURK</name>
<dbReference type="Proteomes" id="UP000005463">
    <property type="component" value="Unassembled WGS sequence"/>
</dbReference>
<gene>
    <name evidence="2" type="ORF">BamIOP4010DRAFT_1321</name>
</gene>
<evidence type="ECO:0000256" key="1">
    <source>
        <dbReference type="SAM" id="MobiDB-lite"/>
    </source>
</evidence>